<evidence type="ECO:0000313" key="2">
    <source>
        <dbReference type="EMBL" id="MBJ6800273.1"/>
    </source>
</evidence>
<gene>
    <name evidence="2" type="ORF">JFN90_09010</name>
</gene>
<keyword evidence="1" id="KW-0732">Signal</keyword>
<organism evidence="2 3">
    <name type="scientific">Geomonas propionica</name>
    <dbReference type="NCBI Taxonomy" id="2798582"/>
    <lineage>
        <taxon>Bacteria</taxon>
        <taxon>Pseudomonadati</taxon>
        <taxon>Thermodesulfobacteriota</taxon>
        <taxon>Desulfuromonadia</taxon>
        <taxon>Geobacterales</taxon>
        <taxon>Geobacteraceae</taxon>
        <taxon>Geomonas</taxon>
    </lineage>
</organism>
<evidence type="ECO:0000313" key="3">
    <source>
        <dbReference type="Proteomes" id="UP000641025"/>
    </source>
</evidence>
<dbReference type="InterPro" id="IPR021471">
    <property type="entry name" value="DUF3124"/>
</dbReference>
<accession>A0ABS0YQU6</accession>
<protein>
    <submittedName>
        <fullName evidence="2">DUF3124 domain-containing protein</fullName>
    </submittedName>
</protein>
<dbReference type="EMBL" id="JAEMHK010000005">
    <property type="protein sequence ID" value="MBJ6800273.1"/>
    <property type="molecule type" value="Genomic_DNA"/>
</dbReference>
<keyword evidence="3" id="KW-1185">Reference proteome</keyword>
<feature type="signal peptide" evidence="1">
    <location>
        <begin position="1"/>
        <end position="22"/>
    </location>
</feature>
<proteinExistence type="predicted"/>
<sequence>MRLAASLLLFALLALPVSGWSASDQVHLSKGQTVYVPVYSNVFSGPRNLPYQLAATLSIRNTDMDSWLRITAIDYYDTSGKLLRRYQDKPVSLAPLASTYVHIEEKDVAGGFGANFIVKWQADRTINAPIIESVMIGATSGQGISFVSPGQVVRPGIR</sequence>
<comment type="caution">
    <text evidence="2">The sequence shown here is derived from an EMBL/GenBank/DDBJ whole genome shotgun (WGS) entry which is preliminary data.</text>
</comment>
<feature type="chain" id="PRO_5047446650" evidence="1">
    <location>
        <begin position="23"/>
        <end position="158"/>
    </location>
</feature>
<dbReference type="RefSeq" id="WP_199394780.1">
    <property type="nucleotide sequence ID" value="NZ_JAEMHK010000005.1"/>
</dbReference>
<evidence type="ECO:0000256" key="1">
    <source>
        <dbReference type="SAM" id="SignalP"/>
    </source>
</evidence>
<dbReference type="Proteomes" id="UP000641025">
    <property type="component" value="Unassembled WGS sequence"/>
</dbReference>
<dbReference type="Pfam" id="PF11322">
    <property type="entry name" value="DUF3124"/>
    <property type="match status" value="1"/>
</dbReference>
<name>A0ABS0YQU6_9BACT</name>
<reference evidence="2 3" key="1">
    <citation type="submission" date="2020-12" db="EMBL/GenBank/DDBJ databases">
        <title>Geomonas sp. Red259, isolated from paddy soil.</title>
        <authorList>
            <person name="Xu Z."/>
            <person name="Zhang Z."/>
            <person name="Masuda Y."/>
            <person name="Itoh H."/>
            <person name="Senoo K."/>
        </authorList>
    </citation>
    <scope>NUCLEOTIDE SEQUENCE [LARGE SCALE GENOMIC DNA]</scope>
    <source>
        <strain evidence="2 3">Red259</strain>
    </source>
</reference>